<sequence length="105" mass="11747">MLRIVSQSHVSPTIGVSDSSLKFTHVLCNLSPAELYEQAIKYEKGSFITSSGAIATLSGAKSGRSAKDKRIVRDETTEDDLWWGKYVHTLSMQILRWKSTLSWLT</sequence>
<dbReference type="GO" id="GO:0005524">
    <property type="term" value="F:ATP binding"/>
    <property type="evidence" value="ECO:0007669"/>
    <property type="project" value="InterPro"/>
</dbReference>
<keyword evidence="4" id="KW-1185">Reference proteome</keyword>
<keyword evidence="2" id="KW-0210">Decarboxylase</keyword>
<dbReference type="Pfam" id="PF01293">
    <property type="entry name" value="PEPCK_ATP"/>
    <property type="match status" value="1"/>
</dbReference>
<dbReference type="PANTHER" id="PTHR30031:SF0">
    <property type="entry name" value="PHOSPHOENOLPYRUVATE CARBOXYKINASE (ATP)"/>
    <property type="match status" value="1"/>
</dbReference>
<dbReference type="EMBL" id="BKCP01002224">
    <property type="protein sequence ID" value="GER27803.1"/>
    <property type="molecule type" value="Genomic_DNA"/>
</dbReference>
<proteinExistence type="predicted"/>
<comment type="caution">
    <text evidence="3">The sequence shown here is derived from an EMBL/GenBank/DDBJ whole genome shotgun (WGS) entry which is preliminary data.</text>
</comment>
<dbReference type="GO" id="GO:0004612">
    <property type="term" value="F:phosphoenolpyruvate carboxykinase (ATP) activity"/>
    <property type="evidence" value="ECO:0007669"/>
    <property type="project" value="InterPro"/>
</dbReference>
<dbReference type="PANTHER" id="PTHR30031">
    <property type="entry name" value="PHOSPHOENOLPYRUVATE CARBOXYKINASE ATP"/>
    <property type="match status" value="1"/>
</dbReference>
<dbReference type="InterPro" id="IPR008210">
    <property type="entry name" value="PEP_carboxykinase_N"/>
</dbReference>
<evidence type="ECO:0000313" key="4">
    <source>
        <dbReference type="Proteomes" id="UP000325081"/>
    </source>
</evidence>
<evidence type="ECO:0000256" key="2">
    <source>
        <dbReference type="ARBA" id="ARBA00022793"/>
    </source>
</evidence>
<dbReference type="OrthoDB" id="184182at2759"/>
<keyword evidence="3" id="KW-0808">Transferase</keyword>
<name>A0A5A7P4W4_STRAF</name>
<dbReference type="GO" id="GO:0006094">
    <property type="term" value="P:gluconeogenesis"/>
    <property type="evidence" value="ECO:0007669"/>
    <property type="project" value="UniProtKB-KW"/>
</dbReference>
<dbReference type="Proteomes" id="UP000325081">
    <property type="component" value="Unassembled WGS sequence"/>
</dbReference>
<dbReference type="GO" id="GO:0005829">
    <property type="term" value="C:cytosol"/>
    <property type="evidence" value="ECO:0007669"/>
    <property type="project" value="TreeGrafter"/>
</dbReference>
<keyword evidence="2" id="KW-0456">Lyase</keyword>
<keyword evidence="3" id="KW-0670">Pyruvate</keyword>
<keyword evidence="3" id="KW-0418">Kinase</keyword>
<evidence type="ECO:0000256" key="1">
    <source>
        <dbReference type="ARBA" id="ARBA00022432"/>
    </source>
</evidence>
<keyword evidence="1" id="KW-0312">Gluconeogenesis</keyword>
<dbReference type="GO" id="GO:0016301">
    <property type="term" value="F:kinase activity"/>
    <property type="evidence" value="ECO:0007669"/>
    <property type="project" value="UniProtKB-KW"/>
</dbReference>
<dbReference type="Gene3D" id="3.40.449.10">
    <property type="entry name" value="Phosphoenolpyruvate Carboxykinase, domain 1"/>
    <property type="match status" value="1"/>
</dbReference>
<organism evidence="3 4">
    <name type="scientific">Striga asiatica</name>
    <name type="common">Asiatic witchweed</name>
    <name type="synonym">Buchnera asiatica</name>
    <dbReference type="NCBI Taxonomy" id="4170"/>
    <lineage>
        <taxon>Eukaryota</taxon>
        <taxon>Viridiplantae</taxon>
        <taxon>Streptophyta</taxon>
        <taxon>Embryophyta</taxon>
        <taxon>Tracheophyta</taxon>
        <taxon>Spermatophyta</taxon>
        <taxon>Magnoliopsida</taxon>
        <taxon>eudicotyledons</taxon>
        <taxon>Gunneridae</taxon>
        <taxon>Pentapetalae</taxon>
        <taxon>asterids</taxon>
        <taxon>lamiids</taxon>
        <taxon>Lamiales</taxon>
        <taxon>Orobanchaceae</taxon>
        <taxon>Buchnereae</taxon>
        <taxon>Striga</taxon>
    </lineage>
</organism>
<accession>A0A5A7P4W4</accession>
<reference evidence="4" key="1">
    <citation type="journal article" date="2019" name="Curr. Biol.">
        <title>Genome Sequence of Striga asiatica Provides Insight into the Evolution of Plant Parasitism.</title>
        <authorList>
            <person name="Yoshida S."/>
            <person name="Kim S."/>
            <person name="Wafula E.K."/>
            <person name="Tanskanen J."/>
            <person name="Kim Y.M."/>
            <person name="Honaas L."/>
            <person name="Yang Z."/>
            <person name="Spallek T."/>
            <person name="Conn C.E."/>
            <person name="Ichihashi Y."/>
            <person name="Cheong K."/>
            <person name="Cui S."/>
            <person name="Der J.P."/>
            <person name="Gundlach H."/>
            <person name="Jiao Y."/>
            <person name="Hori C."/>
            <person name="Ishida J.K."/>
            <person name="Kasahara H."/>
            <person name="Kiba T."/>
            <person name="Kim M.S."/>
            <person name="Koo N."/>
            <person name="Laohavisit A."/>
            <person name="Lee Y.H."/>
            <person name="Lumba S."/>
            <person name="McCourt P."/>
            <person name="Mortimer J.C."/>
            <person name="Mutuku J.M."/>
            <person name="Nomura T."/>
            <person name="Sasaki-Sekimoto Y."/>
            <person name="Seto Y."/>
            <person name="Wang Y."/>
            <person name="Wakatake T."/>
            <person name="Sakakibara H."/>
            <person name="Demura T."/>
            <person name="Yamaguchi S."/>
            <person name="Yoneyama K."/>
            <person name="Manabe R.I."/>
            <person name="Nelson D.C."/>
            <person name="Schulman A.H."/>
            <person name="Timko M.P."/>
            <person name="dePamphilis C.W."/>
            <person name="Choi D."/>
            <person name="Shirasu K."/>
        </authorList>
    </citation>
    <scope>NUCLEOTIDE SEQUENCE [LARGE SCALE GENOMIC DNA]</scope>
    <source>
        <strain evidence="4">cv. UVA1</strain>
    </source>
</reference>
<dbReference type="SUPFAM" id="SSF68923">
    <property type="entry name" value="PEP carboxykinase N-terminal domain"/>
    <property type="match status" value="1"/>
</dbReference>
<protein>
    <submittedName>
        <fullName evidence="3">Phosphoenolpyruvate carboxykinase</fullName>
    </submittedName>
</protein>
<evidence type="ECO:0000313" key="3">
    <source>
        <dbReference type="EMBL" id="GER27803.1"/>
    </source>
</evidence>
<dbReference type="InterPro" id="IPR001272">
    <property type="entry name" value="PEP_carboxykinase_ATP"/>
</dbReference>
<dbReference type="AlphaFoldDB" id="A0A5A7P4W4"/>
<gene>
    <name evidence="3" type="ORF">STAS_03544</name>
</gene>